<evidence type="ECO:0000313" key="1">
    <source>
        <dbReference type="EMBL" id="KII65150.1"/>
    </source>
</evidence>
<accession>A0A0C2MLE4</accession>
<dbReference type="AlphaFoldDB" id="A0A0C2MLE4"/>
<comment type="caution">
    <text evidence="1">The sequence shown here is derived from an EMBL/GenBank/DDBJ whole genome shotgun (WGS) entry which is preliminary data.</text>
</comment>
<evidence type="ECO:0000313" key="2">
    <source>
        <dbReference type="Proteomes" id="UP000031668"/>
    </source>
</evidence>
<name>A0A0C2MLE4_THEKT</name>
<sequence>MFQIAKAILDRSYMNAANSVTAINVFAMSHLCFIAPMLQLSATDTRVIKEKLSALFLNKSLLVEGKSTGRIFLPKSLDGLGLVDPTTTLHQMLKSIVALIDSPPDEFVNAAVRLMRCSCNYARHHASYEDKLRQFVASIEGKLPESVHPALARNSRIPELKLLHASAICLRRESSSLQKHWFEINDQHKADWLKTNFLVLLENLAGFCAAG</sequence>
<organism evidence="1 2">
    <name type="scientific">Thelohanellus kitauei</name>
    <name type="common">Myxosporean</name>
    <dbReference type="NCBI Taxonomy" id="669202"/>
    <lineage>
        <taxon>Eukaryota</taxon>
        <taxon>Metazoa</taxon>
        <taxon>Cnidaria</taxon>
        <taxon>Myxozoa</taxon>
        <taxon>Myxosporea</taxon>
        <taxon>Bivalvulida</taxon>
        <taxon>Platysporina</taxon>
        <taxon>Myxobolidae</taxon>
        <taxon>Thelohanellus</taxon>
    </lineage>
</organism>
<protein>
    <submittedName>
        <fullName evidence="1">Uncharacterized protein</fullName>
    </submittedName>
</protein>
<proteinExistence type="predicted"/>
<dbReference type="EMBL" id="JWZT01003987">
    <property type="protein sequence ID" value="KII65150.1"/>
    <property type="molecule type" value="Genomic_DNA"/>
</dbReference>
<dbReference type="Proteomes" id="UP000031668">
    <property type="component" value="Unassembled WGS sequence"/>
</dbReference>
<reference evidence="1 2" key="1">
    <citation type="journal article" date="2014" name="Genome Biol. Evol.">
        <title>The genome of the myxosporean Thelohanellus kitauei shows adaptations to nutrient acquisition within its fish host.</title>
        <authorList>
            <person name="Yang Y."/>
            <person name="Xiong J."/>
            <person name="Zhou Z."/>
            <person name="Huo F."/>
            <person name="Miao W."/>
            <person name="Ran C."/>
            <person name="Liu Y."/>
            <person name="Zhang J."/>
            <person name="Feng J."/>
            <person name="Wang M."/>
            <person name="Wang M."/>
            <person name="Wang L."/>
            <person name="Yao B."/>
        </authorList>
    </citation>
    <scope>NUCLEOTIDE SEQUENCE [LARGE SCALE GENOMIC DNA]</scope>
    <source>
        <strain evidence="1">Wuqing</strain>
    </source>
</reference>
<gene>
    <name evidence="1" type="ORF">RF11_08005</name>
</gene>
<keyword evidence="2" id="KW-1185">Reference proteome</keyword>